<sequence length="161" mass="18062">MSDVTVIDGMSSQDKLTCVIIGIIVGIVLTLAIVMMLYSTRSSIFYYCPRSIRGCGRNDYIQTLEEARILGYSDSEVTIVKDNKLYYKKQTKKGCNCINEHPLVHIEYPQVCTSSSTGLVYEFDHMKNSSVAIYKDQYGDCHEFGKDCMMIGGEYATPSSN</sequence>
<accession>A0A6C0JSC8</accession>
<keyword evidence="1" id="KW-1133">Transmembrane helix</keyword>
<name>A0A6C0JSC8_9ZZZZ</name>
<evidence type="ECO:0000313" key="2">
    <source>
        <dbReference type="EMBL" id="QHU08652.1"/>
    </source>
</evidence>
<dbReference type="AlphaFoldDB" id="A0A6C0JSC8"/>
<feature type="transmembrane region" description="Helical" evidence="1">
    <location>
        <begin position="20"/>
        <end position="38"/>
    </location>
</feature>
<organism evidence="2">
    <name type="scientific">viral metagenome</name>
    <dbReference type="NCBI Taxonomy" id="1070528"/>
    <lineage>
        <taxon>unclassified sequences</taxon>
        <taxon>metagenomes</taxon>
        <taxon>organismal metagenomes</taxon>
    </lineage>
</organism>
<protein>
    <submittedName>
        <fullName evidence="2">Uncharacterized protein</fullName>
    </submittedName>
</protein>
<keyword evidence="1" id="KW-0472">Membrane</keyword>
<dbReference type="EMBL" id="MN740698">
    <property type="protein sequence ID" value="QHU08652.1"/>
    <property type="molecule type" value="Genomic_DNA"/>
</dbReference>
<reference evidence="2" key="1">
    <citation type="journal article" date="2020" name="Nature">
        <title>Giant virus diversity and host interactions through global metagenomics.</title>
        <authorList>
            <person name="Schulz F."/>
            <person name="Roux S."/>
            <person name="Paez-Espino D."/>
            <person name="Jungbluth S."/>
            <person name="Walsh D.A."/>
            <person name="Denef V.J."/>
            <person name="McMahon K.D."/>
            <person name="Konstantinidis K.T."/>
            <person name="Eloe-Fadrosh E.A."/>
            <person name="Kyrpides N.C."/>
            <person name="Woyke T."/>
        </authorList>
    </citation>
    <scope>NUCLEOTIDE SEQUENCE</scope>
    <source>
        <strain evidence="2">GVMAG-S-1063924-116</strain>
    </source>
</reference>
<evidence type="ECO:0000256" key="1">
    <source>
        <dbReference type="SAM" id="Phobius"/>
    </source>
</evidence>
<keyword evidence="1" id="KW-0812">Transmembrane</keyword>
<proteinExistence type="predicted"/>